<feature type="transmembrane region" description="Helical" evidence="8">
    <location>
        <begin position="131"/>
        <end position="152"/>
    </location>
</feature>
<dbReference type="GO" id="GO:0055085">
    <property type="term" value="P:transmembrane transport"/>
    <property type="evidence" value="ECO:0007669"/>
    <property type="project" value="InterPro"/>
</dbReference>
<organism evidence="9 10">
    <name type="scientific">Zhongshania marina</name>
    <dbReference type="NCBI Taxonomy" id="2304603"/>
    <lineage>
        <taxon>Bacteria</taxon>
        <taxon>Pseudomonadati</taxon>
        <taxon>Pseudomonadota</taxon>
        <taxon>Gammaproteobacteria</taxon>
        <taxon>Cellvibrionales</taxon>
        <taxon>Spongiibacteraceae</taxon>
        <taxon>Zhongshania</taxon>
    </lineage>
</organism>
<reference evidence="9" key="1">
    <citation type="submission" date="2018-01" db="EMBL/GenBank/DDBJ databases">
        <authorList>
            <person name="Yu X.-D."/>
        </authorList>
    </citation>
    <scope>NUCLEOTIDE SEQUENCE</scope>
    <source>
        <strain evidence="9">ZX-21</strain>
    </source>
</reference>
<comment type="subcellular location">
    <subcellularLocation>
        <location evidence="1">Cell membrane</location>
        <topology evidence="1">Multi-pass membrane protein</topology>
    </subcellularLocation>
</comment>
<evidence type="ECO:0000256" key="2">
    <source>
        <dbReference type="ARBA" id="ARBA00010145"/>
    </source>
</evidence>
<feature type="transmembrane region" description="Helical" evidence="8">
    <location>
        <begin position="260"/>
        <end position="278"/>
    </location>
</feature>
<dbReference type="AlphaFoldDB" id="A0A2S4HK89"/>
<evidence type="ECO:0000256" key="3">
    <source>
        <dbReference type="ARBA" id="ARBA00022448"/>
    </source>
</evidence>
<feature type="transmembrane region" description="Helical" evidence="8">
    <location>
        <begin position="173"/>
        <end position="189"/>
    </location>
</feature>
<dbReference type="PANTHER" id="PTHR36838:SF4">
    <property type="entry name" value="AUXIN EFFLUX CARRIER FAMILY PROTEIN"/>
    <property type="match status" value="1"/>
</dbReference>
<feature type="transmembrane region" description="Helical" evidence="8">
    <location>
        <begin position="45"/>
        <end position="64"/>
    </location>
</feature>
<feature type="transmembrane region" description="Helical" evidence="8">
    <location>
        <begin position="70"/>
        <end position="95"/>
    </location>
</feature>
<keyword evidence="6 8" id="KW-1133">Transmembrane helix</keyword>
<evidence type="ECO:0000313" key="10">
    <source>
        <dbReference type="Proteomes" id="UP000237222"/>
    </source>
</evidence>
<feature type="transmembrane region" description="Helical" evidence="8">
    <location>
        <begin position="232"/>
        <end position="254"/>
    </location>
</feature>
<dbReference type="Pfam" id="PF03547">
    <property type="entry name" value="Mem_trans"/>
    <property type="match status" value="1"/>
</dbReference>
<feature type="transmembrane region" description="Helical" evidence="8">
    <location>
        <begin position="107"/>
        <end position="125"/>
    </location>
</feature>
<keyword evidence="5 8" id="KW-0812">Transmembrane</keyword>
<feature type="transmembrane region" description="Helical" evidence="8">
    <location>
        <begin position="201"/>
        <end position="220"/>
    </location>
</feature>
<comment type="similarity">
    <text evidence="2">Belongs to the auxin efflux carrier (TC 2.A.69) family.</text>
</comment>
<evidence type="ECO:0000313" key="9">
    <source>
        <dbReference type="EMBL" id="POP54300.1"/>
    </source>
</evidence>
<keyword evidence="7 8" id="KW-0472">Membrane</keyword>
<feature type="transmembrane region" description="Helical" evidence="8">
    <location>
        <begin position="6"/>
        <end position="24"/>
    </location>
</feature>
<proteinExistence type="inferred from homology"/>
<accession>A0A2S4HK89</accession>
<evidence type="ECO:0000256" key="4">
    <source>
        <dbReference type="ARBA" id="ARBA00022475"/>
    </source>
</evidence>
<dbReference type="OrthoDB" id="9786439at2"/>
<sequence>MHDFLQSLAFSFSITGPIFVVLALGVYLRRIGLINDNFIDVGSKLVFNITLPALLFLSISQTHIADSANISLVVLGLVGTLVAYLLLELLAAVLVPKREDRGVVVQGGFRSNMGIIGLAYCVNAFGDAGLVAASLYLGLVTILFNILAVITLNRSLNHRGGVASTLKGIARNPLIISIVAALFIAGLEWDIPELLIQSGGYFSQMTLPLALICTGASLNFRALRADFRSAMISAVCKLMVVPLLLIAAGIAVGFRGLELGVLALMSSAPSAAASYIMVRAMGGNSALAANIIVLTTMGSLLTTSVLMMVLHGFALL</sequence>
<dbReference type="InterPro" id="IPR004776">
    <property type="entry name" value="Mem_transp_PIN-like"/>
</dbReference>
<name>A0A2S4HK89_9GAMM</name>
<feature type="transmembrane region" description="Helical" evidence="8">
    <location>
        <begin position="290"/>
        <end position="314"/>
    </location>
</feature>
<evidence type="ECO:0000256" key="6">
    <source>
        <dbReference type="ARBA" id="ARBA00022989"/>
    </source>
</evidence>
<keyword evidence="4" id="KW-1003">Cell membrane</keyword>
<evidence type="ECO:0000256" key="5">
    <source>
        <dbReference type="ARBA" id="ARBA00022692"/>
    </source>
</evidence>
<dbReference type="InterPro" id="IPR038770">
    <property type="entry name" value="Na+/solute_symporter_sf"/>
</dbReference>
<evidence type="ECO:0000256" key="8">
    <source>
        <dbReference type="SAM" id="Phobius"/>
    </source>
</evidence>
<dbReference type="PANTHER" id="PTHR36838">
    <property type="entry name" value="AUXIN EFFLUX CARRIER FAMILY PROTEIN"/>
    <property type="match status" value="1"/>
</dbReference>
<protein>
    <submittedName>
        <fullName evidence="9">Transporter</fullName>
    </submittedName>
</protein>
<evidence type="ECO:0000256" key="1">
    <source>
        <dbReference type="ARBA" id="ARBA00004651"/>
    </source>
</evidence>
<dbReference type="Gene3D" id="1.20.1530.20">
    <property type="match status" value="1"/>
</dbReference>
<dbReference type="EMBL" id="PQGG01000007">
    <property type="protein sequence ID" value="POP54300.1"/>
    <property type="molecule type" value="Genomic_DNA"/>
</dbReference>
<dbReference type="RefSeq" id="WP_103683061.1">
    <property type="nucleotide sequence ID" value="NZ_PQGG01000007.1"/>
</dbReference>
<dbReference type="Proteomes" id="UP000237222">
    <property type="component" value="Unassembled WGS sequence"/>
</dbReference>
<evidence type="ECO:0000256" key="7">
    <source>
        <dbReference type="ARBA" id="ARBA00023136"/>
    </source>
</evidence>
<gene>
    <name evidence="9" type="ORF">C0068_03275</name>
</gene>
<keyword evidence="3" id="KW-0813">Transport</keyword>
<dbReference type="GO" id="GO:0005886">
    <property type="term" value="C:plasma membrane"/>
    <property type="evidence" value="ECO:0007669"/>
    <property type="project" value="UniProtKB-SubCell"/>
</dbReference>
<comment type="caution">
    <text evidence="9">The sequence shown here is derived from an EMBL/GenBank/DDBJ whole genome shotgun (WGS) entry which is preliminary data.</text>
</comment>